<organism evidence="1 2">
    <name type="scientific">Humitalea rosea</name>
    <dbReference type="NCBI Taxonomy" id="990373"/>
    <lineage>
        <taxon>Bacteria</taxon>
        <taxon>Pseudomonadati</taxon>
        <taxon>Pseudomonadota</taxon>
        <taxon>Alphaproteobacteria</taxon>
        <taxon>Acetobacterales</taxon>
        <taxon>Roseomonadaceae</taxon>
        <taxon>Humitalea</taxon>
    </lineage>
</organism>
<dbReference type="SUPFAM" id="SSF53335">
    <property type="entry name" value="S-adenosyl-L-methionine-dependent methyltransferases"/>
    <property type="match status" value="1"/>
</dbReference>
<dbReference type="InterPro" id="IPR029063">
    <property type="entry name" value="SAM-dependent_MTases_sf"/>
</dbReference>
<dbReference type="Proteomes" id="UP000249688">
    <property type="component" value="Unassembled WGS sequence"/>
</dbReference>
<evidence type="ECO:0008006" key="3">
    <source>
        <dbReference type="Google" id="ProtNLM"/>
    </source>
</evidence>
<proteinExistence type="predicted"/>
<name>A0A2W7IT51_9PROT</name>
<accession>A0A2W7IT51</accession>
<sequence length="364" mass="39502">MARKDTASVAGWLYARMRTWWRADLRSELWGLLPRIDSSNRPQTNPLAQALKDNANLRWNMKVLASALAEQAYATGRAGPLAPIPAEPQRVGLRSKLCCQADIEAAWARHWCGQLHLTPLYRRGVWELCFVLQAVWEAGLLAEGKSGLGFAVGQEPLPAYLASRGVSVLATDMGGVVDPARLWRGVAGHAAQIGDLARPPYLEGVPFWKTGAFRAMDMAAIPEDLENGFDFCWSVGAFGHLGSVEAGLVFVETSLKSLKPGGIAVHTSEFNLDGSGESTDNWPTVLFRTQHLDDLAGRLAAKGHELLAVDLDAGSGLFDRFIDHPPYEHDPHPALGYPSAPHLKLSVDGFPMTSIGLIIRKVAA</sequence>
<keyword evidence="2" id="KW-1185">Reference proteome</keyword>
<dbReference type="AlphaFoldDB" id="A0A2W7IT51"/>
<gene>
    <name evidence="1" type="ORF">C8P66_10368</name>
</gene>
<dbReference type="EMBL" id="QKYU01000003">
    <property type="protein sequence ID" value="PZW49043.1"/>
    <property type="molecule type" value="Genomic_DNA"/>
</dbReference>
<evidence type="ECO:0000313" key="2">
    <source>
        <dbReference type="Proteomes" id="UP000249688"/>
    </source>
</evidence>
<dbReference type="Gene3D" id="3.40.50.150">
    <property type="entry name" value="Vaccinia Virus protein VP39"/>
    <property type="match status" value="1"/>
</dbReference>
<evidence type="ECO:0000313" key="1">
    <source>
        <dbReference type="EMBL" id="PZW49043.1"/>
    </source>
</evidence>
<protein>
    <recommendedName>
        <fullName evidence="3">Methyltransferase family protein</fullName>
    </recommendedName>
</protein>
<comment type="caution">
    <text evidence="1">The sequence shown here is derived from an EMBL/GenBank/DDBJ whole genome shotgun (WGS) entry which is preliminary data.</text>
</comment>
<reference evidence="1 2" key="1">
    <citation type="submission" date="2018-06" db="EMBL/GenBank/DDBJ databases">
        <title>Genomic Encyclopedia of Archaeal and Bacterial Type Strains, Phase II (KMG-II): from individual species to whole genera.</title>
        <authorList>
            <person name="Goeker M."/>
        </authorList>
    </citation>
    <scope>NUCLEOTIDE SEQUENCE [LARGE SCALE GENOMIC DNA]</scope>
    <source>
        <strain evidence="1 2">DSM 24525</strain>
    </source>
</reference>